<dbReference type="EMBL" id="SRLO01000055">
    <property type="protein sequence ID" value="TNN80308.1"/>
    <property type="molecule type" value="Genomic_DNA"/>
</dbReference>
<comment type="caution">
    <text evidence="1">The sequence shown here is derived from an EMBL/GenBank/DDBJ whole genome shotgun (WGS) entry which is preliminary data.</text>
</comment>
<protein>
    <submittedName>
        <fullName evidence="1">Uncharacterized protein</fullName>
    </submittedName>
</protein>
<dbReference type="AlphaFoldDB" id="A0A4Z2IRR5"/>
<organism evidence="1 2">
    <name type="scientific">Liparis tanakae</name>
    <name type="common">Tanaka's snailfish</name>
    <dbReference type="NCBI Taxonomy" id="230148"/>
    <lineage>
        <taxon>Eukaryota</taxon>
        <taxon>Metazoa</taxon>
        <taxon>Chordata</taxon>
        <taxon>Craniata</taxon>
        <taxon>Vertebrata</taxon>
        <taxon>Euteleostomi</taxon>
        <taxon>Actinopterygii</taxon>
        <taxon>Neopterygii</taxon>
        <taxon>Teleostei</taxon>
        <taxon>Neoteleostei</taxon>
        <taxon>Acanthomorphata</taxon>
        <taxon>Eupercaria</taxon>
        <taxon>Perciformes</taxon>
        <taxon>Cottioidei</taxon>
        <taxon>Cottales</taxon>
        <taxon>Liparidae</taxon>
        <taxon>Liparis</taxon>
    </lineage>
</organism>
<name>A0A4Z2IRR5_9TELE</name>
<accession>A0A4Z2IRR5</accession>
<evidence type="ECO:0000313" key="2">
    <source>
        <dbReference type="Proteomes" id="UP000314294"/>
    </source>
</evidence>
<keyword evidence="2" id="KW-1185">Reference proteome</keyword>
<sequence length="102" mass="11516">MALNRALSLVKYSLQKRTMRVSLVPHVKRRYRAAPRKKTPIHYLLRDGSCQVPSGAVPRHSDASRVHRVLSQHPLLEEVLDHTVHVLIRDGEVVSRGQSVPG</sequence>
<reference evidence="1 2" key="1">
    <citation type="submission" date="2019-03" db="EMBL/GenBank/DDBJ databases">
        <title>First draft genome of Liparis tanakae, snailfish: a comprehensive survey of snailfish specific genes.</title>
        <authorList>
            <person name="Kim W."/>
            <person name="Song I."/>
            <person name="Jeong J.-H."/>
            <person name="Kim D."/>
            <person name="Kim S."/>
            <person name="Ryu S."/>
            <person name="Song J.Y."/>
            <person name="Lee S.K."/>
        </authorList>
    </citation>
    <scope>NUCLEOTIDE SEQUENCE [LARGE SCALE GENOMIC DNA]</scope>
    <source>
        <tissue evidence="1">Muscle</tissue>
    </source>
</reference>
<gene>
    <name evidence="1" type="ORF">EYF80_009332</name>
</gene>
<proteinExistence type="predicted"/>
<dbReference type="Proteomes" id="UP000314294">
    <property type="component" value="Unassembled WGS sequence"/>
</dbReference>
<evidence type="ECO:0000313" key="1">
    <source>
        <dbReference type="EMBL" id="TNN80308.1"/>
    </source>
</evidence>